<evidence type="ECO:0000313" key="1">
    <source>
        <dbReference type="EMBL" id="TCS95228.1"/>
    </source>
</evidence>
<comment type="caution">
    <text evidence="1">The sequence shown here is derived from an EMBL/GenBank/DDBJ whole genome shotgun (WGS) entry which is preliminary data.</text>
</comment>
<proteinExistence type="predicted"/>
<dbReference type="AlphaFoldDB" id="A0A4R3L7W0"/>
<accession>A0A4R3L7W0</accession>
<gene>
    <name evidence="1" type="ORF">EDC25_1197</name>
</gene>
<organism evidence="1 2">
    <name type="scientific">Pseudofulvimonas gallinarii</name>
    <dbReference type="NCBI Taxonomy" id="634155"/>
    <lineage>
        <taxon>Bacteria</taxon>
        <taxon>Pseudomonadati</taxon>
        <taxon>Pseudomonadota</taxon>
        <taxon>Gammaproteobacteria</taxon>
        <taxon>Lysobacterales</taxon>
        <taxon>Rhodanobacteraceae</taxon>
        <taxon>Pseudofulvimonas</taxon>
    </lineage>
</organism>
<keyword evidence="2" id="KW-1185">Reference proteome</keyword>
<evidence type="ECO:0000313" key="2">
    <source>
        <dbReference type="Proteomes" id="UP000294599"/>
    </source>
</evidence>
<sequence length="41" mass="4274">MPMPRPDAGMHGADIVTAAARGCPRHGQAAGAGYWSPKRAR</sequence>
<name>A0A4R3L7W0_9GAMM</name>
<dbReference type="Proteomes" id="UP000294599">
    <property type="component" value="Unassembled WGS sequence"/>
</dbReference>
<reference evidence="1 2" key="1">
    <citation type="submission" date="2019-03" db="EMBL/GenBank/DDBJ databases">
        <title>Genomic Encyclopedia of Type Strains, Phase IV (KMG-IV): sequencing the most valuable type-strain genomes for metagenomic binning, comparative biology and taxonomic classification.</title>
        <authorList>
            <person name="Goeker M."/>
        </authorList>
    </citation>
    <scope>NUCLEOTIDE SEQUENCE [LARGE SCALE GENOMIC DNA]</scope>
    <source>
        <strain evidence="1 2">DSM 21944</strain>
    </source>
</reference>
<protein>
    <submittedName>
        <fullName evidence="1">Uncharacterized protein</fullName>
    </submittedName>
</protein>
<dbReference type="EMBL" id="SMAF01000019">
    <property type="protein sequence ID" value="TCS95228.1"/>
    <property type="molecule type" value="Genomic_DNA"/>
</dbReference>